<accession>A0ABW4A318</accession>
<keyword evidence="1" id="KW-0812">Transmembrane</keyword>
<reference evidence="3" key="1">
    <citation type="journal article" date="2019" name="Int. J. Syst. Evol. Microbiol.">
        <title>The Global Catalogue of Microorganisms (GCM) 10K type strain sequencing project: providing services to taxonomists for standard genome sequencing and annotation.</title>
        <authorList>
            <consortium name="The Broad Institute Genomics Platform"/>
            <consortium name="The Broad Institute Genome Sequencing Center for Infectious Disease"/>
            <person name="Wu L."/>
            <person name="Ma J."/>
        </authorList>
    </citation>
    <scope>NUCLEOTIDE SEQUENCE [LARGE SCALE GENOMIC DNA]</scope>
    <source>
        <strain evidence="3">CCM 7526</strain>
    </source>
</reference>
<organism evidence="2 3">
    <name type="scientific">Actinoplanes sichuanensis</name>
    <dbReference type="NCBI Taxonomy" id="512349"/>
    <lineage>
        <taxon>Bacteria</taxon>
        <taxon>Bacillati</taxon>
        <taxon>Actinomycetota</taxon>
        <taxon>Actinomycetes</taxon>
        <taxon>Micromonosporales</taxon>
        <taxon>Micromonosporaceae</taxon>
        <taxon>Actinoplanes</taxon>
    </lineage>
</organism>
<keyword evidence="1" id="KW-1133">Transmembrane helix</keyword>
<dbReference type="RefSeq" id="WP_317795175.1">
    <property type="nucleotide sequence ID" value="NZ_AP028461.1"/>
</dbReference>
<keyword evidence="1" id="KW-0472">Membrane</keyword>
<feature type="transmembrane region" description="Helical" evidence="1">
    <location>
        <begin position="12"/>
        <end position="35"/>
    </location>
</feature>
<evidence type="ECO:0000313" key="2">
    <source>
        <dbReference type="EMBL" id="MFD1365095.1"/>
    </source>
</evidence>
<gene>
    <name evidence="2" type="ORF">ACFQ5G_07025</name>
</gene>
<sequence length="130" mass="13992">MTLRAALRRSTQYAVVTVSLAAGLLACLWILRFLWLLMMGNELLTLPPESRTPDLPPGATIVAEGMGCGSGGCWREITVAPAAGQSPEDLAREMNLAEAQHQSPTLFDPGFVDVWANPRNGQLVLGIAYQ</sequence>
<evidence type="ECO:0000256" key="1">
    <source>
        <dbReference type="SAM" id="Phobius"/>
    </source>
</evidence>
<name>A0ABW4A318_9ACTN</name>
<comment type="caution">
    <text evidence="2">The sequence shown here is derived from an EMBL/GenBank/DDBJ whole genome shotgun (WGS) entry which is preliminary data.</text>
</comment>
<proteinExistence type="predicted"/>
<keyword evidence="3" id="KW-1185">Reference proteome</keyword>
<dbReference type="PROSITE" id="PS51257">
    <property type="entry name" value="PROKAR_LIPOPROTEIN"/>
    <property type="match status" value="1"/>
</dbReference>
<protein>
    <submittedName>
        <fullName evidence="2">Uncharacterized protein</fullName>
    </submittedName>
</protein>
<dbReference type="Proteomes" id="UP001597183">
    <property type="component" value="Unassembled WGS sequence"/>
</dbReference>
<dbReference type="EMBL" id="JBHTMK010000007">
    <property type="protein sequence ID" value="MFD1365095.1"/>
    <property type="molecule type" value="Genomic_DNA"/>
</dbReference>
<evidence type="ECO:0000313" key="3">
    <source>
        <dbReference type="Proteomes" id="UP001597183"/>
    </source>
</evidence>